<dbReference type="NCBIfam" id="TIGR00840">
    <property type="entry name" value="b_cpa1"/>
    <property type="match status" value="1"/>
</dbReference>
<dbReference type="GO" id="GO:0098719">
    <property type="term" value="P:sodium ion import across plasma membrane"/>
    <property type="evidence" value="ECO:0007669"/>
    <property type="project" value="TreeGrafter"/>
</dbReference>
<keyword evidence="2 9" id="KW-0813">Transport</keyword>
<feature type="compositionally biased region" description="Polar residues" evidence="10">
    <location>
        <begin position="707"/>
        <end position="734"/>
    </location>
</feature>
<evidence type="ECO:0000256" key="6">
    <source>
        <dbReference type="ARBA" id="ARBA00023065"/>
    </source>
</evidence>
<evidence type="ECO:0000313" key="16">
    <source>
        <dbReference type="WBParaSite" id="TASK_0000130801-mRNA-1"/>
    </source>
</evidence>
<sequence>MGLLRAVLKLCLLLFILYPVPFMAQNSNSSAEDPIEGGVKLAAWHIEEFSIYFCVILTLLGITLFKMYYPKLPFVPDYIPQSLLLIVIGVIFGAVLNAITHQGLENTLWKLRPDMFFHFLLPPIVLDAAYSLYNRTFLDYLGSILIYAVVGTVLNFLIIGPLMYGIDKAGAMGASSVGITFNAYLLFASLIVAVDPVAVLAIFQDIGVEPGLYYMVFGESLLNDAVTIVLYRIMSEFVGVQDVEGAQIGLGIGSFFTISFGGLIVGVVIGLFTSIFTRWTGHFGCFLIFLMAYFSYIFGETLGWSGIISMIGCGLVQADYAFHNVSSSALTSVHLVIKEIAEISEAFIFFLIGVQLFSAEIEWNTGFCLWGMVVCLIARAIVVLLLTFIINWINLNNLRVTLKQQAILIYGGLRGAVAFSLGLLVENQELGPNGIQVRKIIVTGTLFIILFTVGLMGLTMKPLVKLFRIKLAGKEELSLFGDLNGNVLDHLLAGMEAIIGSNGRNRIRVFFTRFDDRFTRRWLQRNPETHDERIVRTYENIALKLHYATIKPAKSSSYLQGLPETIRQKHMLESGDSTLHLPSLAVSVSDSRLLEYFTSGQNQDSSTNLNAQSYESLENLPEHRATFGKTDDLDNNEAYAGPEWRRKSGVIDKGGQEDFEKEFFSVLRSKVKASRFLRLKKHKSKVTDDKSGGGDDEDSELERRRAQQTAENTAKNRVVTQPTRVPTISTSPSSARDEAQLPPRDYPAESGKGSSPKFRIGDDDD</sequence>
<proteinExistence type="inferred from homology"/>
<feature type="chain" id="PRO_5043132452" description="Sodium/hydrogen exchanger" evidence="12">
    <location>
        <begin position="25"/>
        <end position="765"/>
    </location>
</feature>
<dbReference type="InterPro" id="IPR006153">
    <property type="entry name" value="Cation/H_exchanger_TM"/>
</dbReference>
<evidence type="ECO:0000256" key="11">
    <source>
        <dbReference type="SAM" id="Phobius"/>
    </source>
</evidence>
<dbReference type="EMBL" id="UYRS01000308">
    <property type="protein sequence ID" value="VDK22843.1"/>
    <property type="molecule type" value="Genomic_DNA"/>
</dbReference>
<keyword evidence="6 9" id="KW-0406">Ion transport</keyword>
<dbReference type="OrthoDB" id="196264at2759"/>
<feature type="transmembrane region" description="Helical" evidence="11">
    <location>
        <begin position="49"/>
        <end position="69"/>
    </location>
</feature>
<evidence type="ECO:0000256" key="1">
    <source>
        <dbReference type="ARBA" id="ARBA00004141"/>
    </source>
</evidence>
<feature type="transmembrane region" description="Helical" evidence="11">
    <location>
        <begin position="115"/>
        <end position="133"/>
    </location>
</feature>
<dbReference type="GO" id="GO:0015386">
    <property type="term" value="F:potassium:proton antiporter activity"/>
    <property type="evidence" value="ECO:0007669"/>
    <property type="project" value="TreeGrafter"/>
</dbReference>
<protein>
    <recommendedName>
        <fullName evidence="9">Sodium/hydrogen exchanger</fullName>
    </recommendedName>
</protein>
<feature type="transmembrane region" description="Helical" evidence="11">
    <location>
        <begin position="246"/>
        <end position="272"/>
    </location>
</feature>
<evidence type="ECO:0000256" key="7">
    <source>
        <dbReference type="ARBA" id="ARBA00023136"/>
    </source>
</evidence>
<dbReference type="InterPro" id="IPR018422">
    <property type="entry name" value="Cation/H_exchanger_CPA1"/>
</dbReference>
<evidence type="ECO:0000256" key="9">
    <source>
        <dbReference type="RuleBase" id="RU003722"/>
    </source>
</evidence>
<evidence type="ECO:0000313" key="15">
    <source>
        <dbReference type="Proteomes" id="UP000282613"/>
    </source>
</evidence>
<accession>A0A0R3VVA2</accession>
<feature type="transmembrane region" description="Helical" evidence="11">
    <location>
        <begin position="212"/>
        <end position="234"/>
    </location>
</feature>
<keyword evidence="15" id="KW-1185">Reference proteome</keyword>
<feature type="signal peptide" evidence="12">
    <location>
        <begin position="1"/>
        <end position="24"/>
    </location>
</feature>
<organism evidence="16">
    <name type="scientific">Taenia asiatica</name>
    <name type="common">Asian tapeworm</name>
    <dbReference type="NCBI Taxonomy" id="60517"/>
    <lineage>
        <taxon>Eukaryota</taxon>
        <taxon>Metazoa</taxon>
        <taxon>Spiralia</taxon>
        <taxon>Lophotrochozoa</taxon>
        <taxon>Platyhelminthes</taxon>
        <taxon>Cestoda</taxon>
        <taxon>Eucestoda</taxon>
        <taxon>Cyclophyllidea</taxon>
        <taxon>Taeniidae</taxon>
        <taxon>Taenia</taxon>
    </lineage>
</organism>
<feature type="transmembrane region" description="Helical" evidence="11">
    <location>
        <begin position="440"/>
        <end position="460"/>
    </location>
</feature>
<evidence type="ECO:0000256" key="4">
    <source>
        <dbReference type="ARBA" id="ARBA00022989"/>
    </source>
</evidence>
<feature type="transmembrane region" description="Helical" evidence="11">
    <location>
        <begin position="369"/>
        <end position="395"/>
    </location>
</feature>
<feature type="region of interest" description="Disordered" evidence="10">
    <location>
        <begin position="682"/>
        <end position="765"/>
    </location>
</feature>
<dbReference type="PRINTS" id="PR01084">
    <property type="entry name" value="NAHEXCHNGR"/>
</dbReference>
<reference evidence="16" key="1">
    <citation type="submission" date="2017-02" db="UniProtKB">
        <authorList>
            <consortium name="WormBaseParasite"/>
        </authorList>
    </citation>
    <scope>IDENTIFICATION</scope>
</reference>
<keyword evidence="3 9" id="KW-0812">Transmembrane</keyword>
<evidence type="ECO:0000256" key="3">
    <source>
        <dbReference type="ARBA" id="ARBA00022692"/>
    </source>
</evidence>
<dbReference type="GO" id="GO:0015385">
    <property type="term" value="F:sodium:proton antiporter activity"/>
    <property type="evidence" value="ECO:0007669"/>
    <property type="project" value="InterPro"/>
</dbReference>
<dbReference type="AlphaFoldDB" id="A0A0R3VVA2"/>
<dbReference type="STRING" id="60517.A0A0R3VVA2"/>
<evidence type="ECO:0000256" key="5">
    <source>
        <dbReference type="ARBA" id="ARBA00023053"/>
    </source>
</evidence>
<keyword evidence="4 11" id="KW-1133">Transmembrane helix</keyword>
<dbReference type="Proteomes" id="UP000282613">
    <property type="component" value="Unassembled WGS sequence"/>
</dbReference>
<dbReference type="PANTHER" id="PTHR10110">
    <property type="entry name" value="SODIUM/HYDROGEN EXCHANGER"/>
    <property type="match status" value="1"/>
</dbReference>
<evidence type="ECO:0000313" key="14">
    <source>
        <dbReference type="EMBL" id="VDK22843.1"/>
    </source>
</evidence>
<keyword evidence="8 9" id="KW-0739">Sodium transport</keyword>
<evidence type="ECO:0000256" key="12">
    <source>
        <dbReference type="SAM" id="SignalP"/>
    </source>
</evidence>
<feature type="transmembrane region" description="Helical" evidence="11">
    <location>
        <begin position="81"/>
        <end position="100"/>
    </location>
</feature>
<evidence type="ECO:0000256" key="10">
    <source>
        <dbReference type="SAM" id="MobiDB-lite"/>
    </source>
</evidence>
<feature type="transmembrane region" description="Helical" evidence="11">
    <location>
        <begin position="184"/>
        <end position="203"/>
    </location>
</feature>
<keyword evidence="9" id="KW-0050">Antiport</keyword>
<reference evidence="14 15" key="2">
    <citation type="submission" date="2018-11" db="EMBL/GenBank/DDBJ databases">
        <authorList>
            <consortium name="Pathogen Informatics"/>
        </authorList>
    </citation>
    <scope>NUCLEOTIDE SEQUENCE [LARGE SCALE GENOMIC DNA]</scope>
</reference>
<keyword evidence="7 11" id="KW-0472">Membrane</keyword>
<feature type="transmembrane region" description="Helical" evidence="11">
    <location>
        <begin position="407"/>
        <end position="425"/>
    </location>
</feature>
<evidence type="ECO:0000256" key="8">
    <source>
        <dbReference type="ARBA" id="ARBA00023201"/>
    </source>
</evidence>
<dbReference type="PANTHER" id="PTHR10110:SF126">
    <property type="entry name" value="NA(+)_H(+) EXCHANGER PROTEIN 7"/>
    <property type="match status" value="1"/>
</dbReference>
<dbReference type="WBParaSite" id="TASK_0000130801-mRNA-1">
    <property type="protein sequence ID" value="TASK_0000130801-mRNA-1"/>
    <property type="gene ID" value="TASK_0000130801"/>
</dbReference>
<gene>
    <name evidence="14" type="ORF">TASK_LOCUS1309</name>
</gene>
<dbReference type="GO" id="GO:0005886">
    <property type="term" value="C:plasma membrane"/>
    <property type="evidence" value="ECO:0007669"/>
    <property type="project" value="TreeGrafter"/>
</dbReference>
<dbReference type="Gene3D" id="6.10.140.1330">
    <property type="match status" value="1"/>
</dbReference>
<comment type="subcellular location">
    <subcellularLocation>
        <location evidence="1">Membrane</location>
        <topology evidence="1">Multi-pass membrane protein</topology>
    </subcellularLocation>
</comment>
<dbReference type="InterPro" id="IPR004709">
    <property type="entry name" value="NaH_exchanger"/>
</dbReference>
<evidence type="ECO:0000259" key="13">
    <source>
        <dbReference type="Pfam" id="PF00999"/>
    </source>
</evidence>
<comment type="similarity">
    <text evidence="9">Belongs to the monovalent cation:proton antiporter 1 (CPA1) transporter (TC 2.A.36) family.</text>
</comment>
<feature type="transmembrane region" description="Helical" evidence="11">
    <location>
        <begin position="145"/>
        <end position="164"/>
    </location>
</feature>
<dbReference type="GO" id="GO:0051453">
    <property type="term" value="P:regulation of intracellular pH"/>
    <property type="evidence" value="ECO:0007669"/>
    <property type="project" value="TreeGrafter"/>
</dbReference>
<feature type="transmembrane region" description="Helical" evidence="11">
    <location>
        <begin position="279"/>
        <end position="298"/>
    </location>
</feature>
<dbReference type="Pfam" id="PF00999">
    <property type="entry name" value="Na_H_Exchanger"/>
    <property type="match status" value="1"/>
</dbReference>
<keyword evidence="12" id="KW-0732">Signal</keyword>
<name>A0A0R3VVA2_TAEAS</name>
<feature type="domain" description="Cation/H+ exchanger transmembrane" evidence="13">
    <location>
        <begin position="69"/>
        <end position="465"/>
    </location>
</feature>
<evidence type="ECO:0000256" key="2">
    <source>
        <dbReference type="ARBA" id="ARBA00022448"/>
    </source>
</evidence>
<keyword evidence="5" id="KW-0915">Sodium</keyword>